<dbReference type="AlphaFoldDB" id="H5S979"/>
<dbReference type="Gene3D" id="3.40.50.1010">
    <property type="entry name" value="5'-nuclease"/>
    <property type="match status" value="1"/>
</dbReference>
<dbReference type="InterPro" id="IPR021799">
    <property type="entry name" value="PIN-like_prokaryotic"/>
</dbReference>
<sequence length="158" mass="17672">MYTLCVAIVLDTSFLIALAKVGGLDLLKHLEPERLVPTGVIEELKVGRRKGAPEAQPILETLKQLRVQERKVQASSVDEAVISLAKAERAEMFTNDIPLRSRAQAQGVIAFGVEDFLFLLLCRGVLIQKEYQRLIGELWRRGQIGKDQMARYLDLQGA</sequence>
<reference evidence="1" key="1">
    <citation type="journal article" date="2005" name="Environ. Microbiol.">
        <title>Genetic and functional properties of uncultivated thermophilic crenarchaeotes from a subsurface gold mine as revealed by analysis of genome fragments.</title>
        <authorList>
            <person name="Nunoura T."/>
            <person name="Hirayama H."/>
            <person name="Takami H."/>
            <person name="Oida H."/>
            <person name="Nishi S."/>
            <person name="Shimamura S."/>
            <person name="Suzuki Y."/>
            <person name="Inagaki F."/>
            <person name="Takai K."/>
            <person name="Nealson K.H."/>
            <person name="Horikoshi K."/>
        </authorList>
    </citation>
    <scope>NUCLEOTIDE SEQUENCE</scope>
</reference>
<gene>
    <name evidence="1" type="ORF">HGMM_F03A04C38</name>
</gene>
<reference evidence="1" key="2">
    <citation type="journal article" date="2012" name="PLoS ONE">
        <title>A Deeply Branching Thermophilic Bacterium with an Ancient Acetyl-CoA Pathway Dominates a Subsurface Ecosystem.</title>
        <authorList>
            <person name="Takami H."/>
            <person name="Noguchi H."/>
            <person name="Takaki Y."/>
            <person name="Uchiyama I."/>
            <person name="Toyoda A."/>
            <person name="Nishi S."/>
            <person name="Chee G.-J."/>
            <person name="Arai W."/>
            <person name="Nunoura T."/>
            <person name="Itoh T."/>
            <person name="Hattori M."/>
            <person name="Takai K."/>
        </authorList>
    </citation>
    <scope>NUCLEOTIDE SEQUENCE</scope>
</reference>
<protein>
    <submittedName>
        <fullName evidence="1">Hypothetical conserved protein</fullName>
    </submittedName>
</protein>
<dbReference type="SUPFAM" id="SSF88723">
    <property type="entry name" value="PIN domain-like"/>
    <property type="match status" value="1"/>
</dbReference>
<dbReference type="EMBL" id="AP011637">
    <property type="protein sequence ID" value="BAL52715.1"/>
    <property type="molecule type" value="Genomic_DNA"/>
</dbReference>
<dbReference type="Pfam" id="PF11848">
    <property type="entry name" value="DUF3368"/>
    <property type="match status" value="1"/>
</dbReference>
<accession>H5S979</accession>
<evidence type="ECO:0000313" key="1">
    <source>
        <dbReference type="EMBL" id="BAL52715.1"/>
    </source>
</evidence>
<name>H5S979_9ZZZZ</name>
<dbReference type="InterPro" id="IPR029060">
    <property type="entry name" value="PIN-like_dom_sf"/>
</dbReference>
<proteinExistence type="predicted"/>
<organism evidence="1">
    <name type="scientific">uncultured prokaryote</name>
    <dbReference type="NCBI Taxonomy" id="198431"/>
    <lineage>
        <taxon>unclassified sequences</taxon>
        <taxon>environmental samples</taxon>
    </lineage>
</organism>